<sequence length="506" mass="55238">MTTIYSEIQNLLARLTLNQSPSWQSLLDVLLTQYPGDAATLMVCEGEELVPVAIHGLQEDVLGRRFHPASHPRLADIAATDGVRHFATDEPLPDPFDGLISGAPDALHVHDCMGVALRAGPRVVGMLTLDALMPGQLDSVDHDELKAIAGLLGTSLDMAMKARQTRARLQDVLSHTGRTPLVQRVTGRSAVMRRLDDELTLVAQSELSVLIHGETGTGKERVATQVHWRSARRDGPLIKLNCAALSPNLIESELFGHVKGAFSGALSARRGHFALADGGTLFLDEVGELPLALQPKLLRVLQEGEFQPLGSEQMRSVNVRVVAATNRDLEDEVAEGRFRADLYHRLCVYPLHIPPLRLRGQDILLLAGTFLEENRARFGLHNLRLSASAEAALLAHDWPGNVRELEHVISRATLKARPQAGEILTLAADHLELVRHSVLSVTDMSRVAGAVSADDIVPLREAVDAFQRQHIQTTLEVAEGNWAETARLLGVDRGNLHRLASRLGLK</sequence>
<dbReference type="InterPro" id="IPR027417">
    <property type="entry name" value="P-loop_NTPase"/>
</dbReference>
<dbReference type="Gene3D" id="3.30.450.40">
    <property type="match status" value="1"/>
</dbReference>
<dbReference type="InterPro" id="IPR002078">
    <property type="entry name" value="Sigma_54_int"/>
</dbReference>
<dbReference type="InterPro" id="IPR058031">
    <property type="entry name" value="AAA_lid_NorR"/>
</dbReference>
<evidence type="ECO:0000313" key="7">
    <source>
        <dbReference type="EMBL" id="MCX2525285.1"/>
    </source>
</evidence>
<dbReference type="InterPro" id="IPR025943">
    <property type="entry name" value="Sigma_54_int_dom_ATP-bd_2"/>
</dbReference>
<dbReference type="Pfam" id="PF25601">
    <property type="entry name" value="AAA_lid_14"/>
    <property type="match status" value="1"/>
</dbReference>
<evidence type="ECO:0000313" key="8">
    <source>
        <dbReference type="Proteomes" id="UP001165678"/>
    </source>
</evidence>
<comment type="caution">
    <text evidence="7">The sequence shown here is derived from an EMBL/GenBank/DDBJ whole genome shotgun (WGS) entry which is preliminary data.</text>
</comment>
<keyword evidence="2" id="KW-0067">ATP-binding</keyword>
<dbReference type="GO" id="GO:0043565">
    <property type="term" value="F:sequence-specific DNA binding"/>
    <property type="evidence" value="ECO:0007669"/>
    <property type="project" value="InterPro"/>
</dbReference>
<dbReference type="Pfam" id="PF02954">
    <property type="entry name" value="HTH_8"/>
    <property type="match status" value="1"/>
</dbReference>
<dbReference type="InterPro" id="IPR002197">
    <property type="entry name" value="HTH_Fis"/>
</dbReference>
<keyword evidence="1" id="KW-0547">Nucleotide-binding</keyword>
<dbReference type="Gene3D" id="3.40.50.300">
    <property type="entry name" value="P-loop containing nucleotide triphosphate hydrolases"/>
    <property type="match status" value="1"/>
</dbReference>
<evidence type="ECO:0000259" key="6">
    <source>
        <dbReference type="PROSITE" id="PS50045"/>
    </source>
</evidence>
<evidence type="ECO:0000256" key="1">
    <source>
        <dbReference type="ARBA" id="ARBA00022741"/>
    </source>
</evidence>
<dbReference type="SUPFAM" id="SSF55781">
    <property type="entry name" value="GAF domain-like"/>
    <property type="match status" value="1"/>
</dbReference>
<dbReference type="PRINTS" id="PR01590">
    <property type="entry name" value="HTHFIS"/>
</dbReference>
<dbReference type="NCBIfam" id="NF003451">
    <property type="entry name" value="PRK05022.1"/>
    <property type="match status" value="1"/>
</dbReference>
<reference evidence="7" key="1">
    <citation type="submission" date="2022-11" db="EMBL/GenBank/DDBJ databases">
        <title>Larsenimonas rhizosphaerae sp. nov., isolated from a tidal mudflat.</title>
        <authorList>
            <person name="Lee S.D."/>
            <person name="Kim I.S."/>
        </authorList>
    </citation>
    <scope>NUCLEOTIDE SEQUENCE</scope>
    <source>
        <strain evidence="7">GH2-1</strain>
    </source>
</reference>
<dbReference type="EMBL" id="JAPIVE010000004">
    <property type="protein sequence ID" value="MCX2525285.1"/>
    <property type="molecule type" value="Genomic_DNA"/>
</dbReference>
<dbReference type="Pfam" id="PF00158">
    <property type="entry name" value="Sigma54_activat"/>
    <property type="match status" value="1"/>
</dbReference>
<dbReference type="PROSITE" id="PS00688">
    <property type="entry name" value="SIGMA54_INTERACT_3"/>
    <property type="match status" value="1"/>
</dbReference>
<evidence type="ECO:0000256" key="4">
    <source>
        <dbReference type="ARBA" id="ARBA00023125"/>
    </source>
</evidence>
<dbReference type="PROSITE" id="PS50045">
    <property type="entry name" value="SIGMA54_INTERACT_4"/>
    <property type="match status" value="1"/>
</dbReference>
<proteinExistence type="predicted"/>
<keyword evidence="3" id="KW-0805">Transcription regulation</keyword>
<dbReference type="PANTHER" id="PTHR32071:SF35">
    <property type="entry name" value="ANAEROBIC NITRIC OXIDE REDUCTASE TRANSCRIPTION REGULATOR NORR"/>
    <property type="match status" value="1"/>
</dbReference>
<dbReference type="RefSeq" id="WP_265896804.1">
    <property type="nucleotide sequence ID" value="NZ_JAPIVE010000004.1"/>
</dbReference>
<keyword evidence="5" id="KW-0804">Transcription</keyword>
<dbReference type="SUPFAM" id="SSF52540">
    <property type="entry name" value="P-loop containing nucleoside triphosphate hydrolases"/>
    <property type="match status" value="1"/>
</dbReference>
<accession>A0AA41ZQ75</accession>
<dbReference type="InterPro" id="IPR029016">
    <property type="entry name" value="GAF-like_dom_sf"/>
</dbReference>
<dbReference type="InterPro" id="IPR025662">
    <property type="entry name" value="Sigma_54_int_dom_ATP-bd_1"/>
</dbReference>
<dbReference type="CDD" id="cd00009">
    <property type="entry name" value="AAA"/>
    <property type="match status" value="1"/>
</dbReference>
<evidence type="ECO:0000256" key="2">
    <source>
        <dbReference type="ARBA" id="ARBA00022840"/>
    </source>
</evidence>
<keyword evidence="8" id="KW-1185">Reference proteome</keyword>
<dbReference type="PROSITE" id="PS00675">
    <property type="entry name" value="SIGMA54_INTERACT_1"/>
    <property type="match status" value="1"/>
</dbReference>
<dbReference type="InterPro" id="IPR025944">
    <property type="entry name" value="Sigma_54_int_dom_CS"/>
</dbReference>
<dbReference type="PANTHER" id="PTHR32071">
    <property type="entry name" value="TRANSCRIPTIONAL REGULATORY PROTEIN"/>
    <property type="match status" value="1"/>
</dbReference>
<dbReference type="InterPro" id="IPR009057">
    <property type="entry name" value="Homeodomain-like_sf"/>
</dbReference>
<gene>
    <name evidence="7" type="primary">norR</name>
    <name evidence="7" type="ORF">OQ287_13645</name>
</gene>
<dbReference type="AlphaFoldDB" id="A0AA41ZQ75"/>
<dbReference type="PROSITE" id="PS00676">
    <property type="entry name" value="SIGMA54_INTERACT_2"/>
    <property type="match status" value="1"/>
</dbReference>
<dbReference type="GO" id="GO:0006355">
    <property type="term" value="P:regulation of DNA-templated transcription"/>
    <property type="evidence" value="ECO:0007669"/>
    <property type="project" value="InterPro"/>
</dbReference>
<evidence type="ECO:0000256" key="5">
    <source>
        <dbReference type="ARBA" id="ARBA00023163"/>
    </source>
</evidence>
<dbReference type="Proteomes" id="UP001165678">
    <property type="component" value="Unassembled WGS sequence"/>
</dbReference>
<feature type="domain" description="Sigma-54 factor interaction" evidence="6">
    <location>
        <begin position="185"/>
        <end position="414"/>
    </location>
</feature>
<dbReference type="InterPro" id="IPR003593">
    <property type="entry name" value="AAA+_ATPase"/>
</dbReference>
<dbReference type="GO" id="GO:0005524">
    <property type="term" value="F:ATP binding"/>
    <property type="evidence" value="ECO:0007669"/>
    <property type="project" value="UniProtKB-KW"/>
</dbReference>
<dbReference type="SUPFAM" id="SSF46689">
    <property type="entry name" value="Homeodomain-like"/>
    <property type="match status" value="1"/>
</dbReference>
<dbReference type="SMART" id="SM00382">
    <property type="entry name" value="AAA"/>
    <property type="match status" value="1"/>
</dbReference>
<organism evidence="7 8">
    <name type="scientific">Larsenimonas rhizosphaerae</name>
    <dbReference type="NCBI Taxonomy" id="2944682"/>
    <lineage>
        <taxon>Bacteria</taxon>
        <taxon>Pseudomonadati</taxon>
        <taxon>Pseudomonadota</taxon>
        <taxon>Gammaproteobacteria</taxon>
        <taxon>Oceanospirillales</taxon>
        <taxon>Halomonadaceae</taxon>
        <taxon>Larsenimonas</taxon>
    </lineage>
</organism>
<evidence type="ECO:0000256" key="3">
    <source>
        <dbReference type="ARBA" id="ARBA00023015"/>
    </source>
</evidence>
<keyword evidence="4" id="KW-0238">DNA-binding</keyword>
<dbReference type="FunFam" id="3.40.50.300:FF:000006">
    <property type="entry name" value="DNA-binding transcriptional regulator NtrC"/>
    <property type="match status" value="1"/>
</dbReference>
<dbReference type="Gene3D" id="1.10.8.60">
    <property type="match status" value="1"/>
</dbReference>
<name>A0AA41ZQ75_9GAMM</name>
<dbReference type="Gene3D" id="1.10.10.60">
    <property type="entry name" value="Homeodomain-like"/>
    <property type="match status" value="1"/>
</dbReference>
<protein>
    <submittedName>
        <fullName evidence="7">Nitric oxide reductase transcriptional regulator NorR</fullName>
    </submittedName>
</protein>